<feature type="transmembrane region" description="Helical" evidence="2">
    <location>
        <begin position="169"/>
        <end position="190"/>
    </location>
</feature>
<gene>
    <name evidence="4" type="ORF">GA0061094_0048</name>
</gene>
<dbReference type="GO" id="GO:0005886">
    <property type="term" value="C:plasma membrane"/>
    <property type="evidence" value="ECO:0007669"/>
    <property type="project" value="TreeGrafter"/>
</dbReference>
<protein>
    <submittedName>
        <fullName evidence="4">Membrane protein DedA, SNARE-associated domain</fullName>
    </submittedName>
</protein>
<dbReference type="EMBL" id="FMAU01000001">
    <property type="protein sequence ID" value="SCB72244.1"/>
    <property type="molecule type" value="Genomic_DNA"/>
</dbReference>
<dbReference type="Proteomes" id="UP000181997">
    <property type="component" value="Unassembled WGS sequence"/>
</dbReference>
<dbReference type="Pfam" id="PF09335">
    <property type="entry name" value="VTT_dom"/>
    <property type="match status" value="1"/>
</dbReference>
<evidence type="ECO:0000259" key="3">
    <source>
        <dbReference type="Pfam" id="PF09335"/>
    </source>
</evidence>
<dbReference type="AlphaFoldDB" id="A0A0V8HP02"/>
<proteinExistence type="inferred from homology"/>
<name>A0A0V8HP02_9BACI</name>
<feature type="domain" description="VTT" evidence="3">
    <location>
        <begin position="32"/>
        <end position="157"/>
    </location>
</feature>
<evidence type="ECO:0000313" key="5">
    <source>
        <dbReference type="Proteomes" id="UP000181997"/>
    </source>
</evidence>
<evidence type="ECO:0000313" key="4">
    <source>
        <dbReference type="EMBL" id="SCB72244.1"/>
    </source>
</evidence>
<sequence length="200" mass="22430">MGSEQIIQYIQEYSYFIIFIFLFFGIVGIPSPEESLLFLIGVLAAHGQLSMSWGILFAFLGTFAGMLAGYYAGKYVGYPIIIKYGKWVGLTEEKAVKFEAQFTKNSPKTLIIGFFMPGLRQVAPYLSGIFSLNILRYMLITGAGSLLWSISYILLGWGLGSTFPINPNYVPYLGVGLLVIFILTTLIQYVRKKRKERGKI</sequence>
<evidence type="ECO:0000256" key="2">
    <source>
        <dbReference type="SAM" id="Phobius"/>
    </source>
</evidence>
<feature type="transmembrane region" description="Helical" evidence="2">
    <location>
        <begin position="134"/>
        <end position="157"/>
    </location>
</feature>
<keyword evidence="2" id="KW-1133">Transmembrane helix</keyword>
<dbReference type="RefSeq" id="WP_058297002.1">
    <property type="nucleotide sequence ID" value="NZ_FMAU01000001.1"/>
</dbReference>
<dbReference type="PANTHER" id="PTHR42709">
    <property type="entry name" value="ALKALINE PHOSPHATASE LIKE PROTEIN"/>
    <property type="match status" value="1"/>
</dbReference>
<accession>A0A0V8HP02</accession>
<feature type="transmembrane region" description="Helical" evidence="2">
    <location>
        <begin position="12"/>
        <end position="31"/>
    </location>
</feature>
<keyword evidence="2" id="KW-0472">Membrane</keyword>
<feature type="transmembrane region" description="Helical" evidence="2">
    <location>
        <begin position="51"/>
        <end position="73"/>
    </location>
</feature>
<comment type="similarity">
    <text evidence="1">Belongs to the DedA family.</text>
</comment>
<dbReference type="PANTHER" id="PTHR42709:SF9">
    <property type="entry name" value="ALKALINE PHOSPHATASE LIKE PROTEIN"/>
    <property type="match status" value="1"/>
</dbReference>
<dbReference type="InterPro" id="IPR051311">
    <property type="entry name" value="DedA_domain"/>
</dbReference>
<dbReference type="InterPro" id="IPR032816">
    <property type="entry name" value="VTT_dom"/>
</dbReference>
<keyword evidence="5" id="KW-1185">Reference proteome</keyword>
<evidence type="ECO:0000256" key="1">
    <source>
        <dbReference type="ARBA" id="ARBA00010792"/>
    </source>
</evidence>
<reference evidence="5" key="1">
    <citation type="submission" date="2016-08" db="EMBL/GenBank/DDBJ databases">
        <authorList>
            <person name="Varghese N."/>
            <person name="Submissions Spin"/>
        </authorList>
    </citation>
    <scope>NUCLEOTIDE SEQUENCE [LARGE SCALE GENOMIC DNA]</scope>
    <source>
        <strain evidence="5">SGD-1123</strain>
    </source>
</reference>
<keyword evidence="2" id="KW-0812">Transmembrane</keyword>
<organism evidence="4 5">
    <name type="scientific">[Bacillus] enclensis</name>
    <dbReference type="NCBI Taxonomy" id="1402860"/>
    <lineage>
        <taxon>Bacteria</taxon>
        <taxon>Bacillati</taxon>
        <taxon>Bacillota</taxon>
        <taxon>Bacilli</taxon>
        <taxon>Bacillales</taxon>
        <taxon>Bacillaceae</taxon>
        <taxon>Rossellomorea</taxon>
    </lineage>
</organism>